<dbReference type="GO" id="GO:0005886">
    <property type="term" value="C:plasma membrane"/>
    <property type="evidence" value="ECO:0007669"/>
    <property type="project" value="UniProtKB-SubCell"/>
</dbReference>
<reference evidence="8 9" key="1">
    <citation type="journal article" date="2005" name="Int. J. Syst. Evol. Microbiol.">
        <title>Nitrincola lacisaponensis gen. nov., sp. nov., a novel alkaliphilic bacterium isolated from an alkaline, saline lake.</title>
        <authorList>
            <person name="Dimitriu P.A."/>
            <person name="Shukla S.K."/>
            <person name="Conradt J."/>
            <person name="Marquez M.C."/>
            <person name="Ventosa A."/>
            <person name="Maglia A."/>
            <person name="Peyton B.M."/>
            <person name="Pinkart H.C."/>
            <person name="Mormile M.R."/>
        </authorList>
    </citation>
    <scope>NUCLEOTIDE SEQUENCE [LARGE SCALE GENOMIC DNA]</scope>
    <source>
        <strain evidence="8 9">4CA</strain>
    </source>
</reference>
<accession>A0A063Y6Z9</accession>
<dbReference type="InterPro" id="IPR000620">
    <property type="entry name" value="EamA_dom"/>
</dbReference>
<evidence type="ECO:0000256" key="2">
    <source>
        <dbReference type="ARBA" id="ARBA00022475"/>
    </source>
</evidence>
<name>A0A063Y6Z9_9GAMM</name>
<keyword evidence="5 6" id="KW-0472">Membrane</keyword>
<keyword evidence="2" id="KW-1003">Cell membrane</keyword>
<evidence type="ECO:0000256" key="4">
    <source>
        <dbReference type="ARBA" id="ARBA00022989"/>
    </source>
</evidence>
<evidence type="ECO:0000256" key="3">
    <source>
        <dbReference type="ARBA" id="ARBA00022692"/>
    </source>
</evidence>
<feature type="transmembrane region" description="Helical" evidence="6">
    <location>
        <begin position="209"/>
        <end position="233"/>
    </location>
</feature>
<feature type="domain" description="EamA" evidence="7">
    <location>
        <begin position="65"/>
        <end position="199"/>
    </location>
</feature>
<protein>
    <submittedName>
        <fullName evidence="8">Permease of the drug/metabolite transporter (DMT) superfamily</fullName>
    </submittedName>
</protein>
<organism evidence="8 9">
    <name type="scientific">Nitrincola lacisaponensis</name>
    <dbReference type="NCBI Taxonomy" id="267850"/>
    <lineage>
        <taxon>Bacteria</taxon>
        <taxon>Pseudomonadati</taxon>
        <taxon>Pseudomonadota</taxon>
        <taxon>Gammaproteobacteria</taxon>
        <taxon>Oceanospirillales</taxon>
        <taxon>Oceanospirillaceae</taxon>
        <taxon>Nitrincola</taxon>
    </lineage>
</organism>
<keyword evidence="4 6" id="KW-1133">Transmembrane helix</keyword>
<feature type="domain" description="EamA" evidence="7">
    <location>
        <begin position="218"/>
        <end position="352"/>
    </location>
</feature>
<feature type="transmembrane region" description="Helical" evidence="6">
    <location>
        <begin position="245"/>
        <end position="263"/>
    </location>
</feature>
<keyword evidence="3 6" id="KW-0812">Transmembrane</keyword>
<dbReference type="Pfam" id="PF00892">
    <property type="entry name" value="EamA"/>
    <property type="match status" value="2"/>
</dbReference>
<dbReference type="EMBL" id="JMSZ01000016">
    <property type="protein sequence ID" value="KDE40516.1"/>
    <property type="molecule type" value="Genomic_DNA"/>
</dbReference>
<feature type="transmembrane region" description="Helical" evidence="6">
    <location>
        <begin position="185"/>
        <end position="203"/>
    </location>
</feature>
<sequence length="364" mass="40962">MDQAPADSGIRIYAKVARLYRYKKLWSNIIPENWSYQLERPLNTGSNSLPYNDKDTLMRLKSEHLAYLLLAATTLFWGGNFIVGRAVSAEIPPVALAWWRWLFALVCILPFTLQSLWSVRQAIRQHWKFLTLVSILGVTNFNTFVYLGLQTSTATDAVLLLSATPVIILIFSRLLFHEPITRQQLVGITLSLSGVLVIITGGVPTHLAAIFQGAASSLWILAAVISWSLYSVLLRKRSSDFNGQAFFAITVILGWLCITPFYLHEHWIQNEQMPWTLNAVYSITYVGLFASVFAFLFWNRGVEILGANRAGNFIHLIPVWALLLASVTLGERMHWFHWLGIVLIFSGIALASLKRTSVPQAAAR</sequence>
<dbReference type="Proteomes" id="UP000027318">
    <property type="component" value="Unassembled WGS sequence"/>
</dbReference>
<keyword evidence="9" id="KW-1185">Reference proteome</keyword>
<comment type="caution">
    <text evidence="8">The sequence shown here is derived from an EMBL/GenBank/DDBJ whole genome shotgun (WGS) entry which is preliminary data.</text>
</comment>
<dbReference type="PANTHER" id="PTHR42920:SF11">
    <property type="entry name" value="INNER MEMBRANE PROTEIN YTFF"/>
    <property type="match status" value="1"/>
</dbReference>
<dbReference type="InterPro" id="IPR037185">
    <property type="entry name" value="EmrE-like"/>
</dbReference>
<feature type="transmembrane region" description="Helical" evidence="6">
    <location>
        <begin position="335"/>
        <end position="353"/>
    </location>
</feature>
<evidence type="ECO:0000256" key="6">
    <source>
        <dbReference type="SAM" id="Phobius"/>
    </source>
</evidence>
<feature type="transmembrane region" description="Helical" evidence="6">
    <location>
        <begin position="310"/>
        <end position="329"/>
    </location>
</feature>
<evidence type="ECO:0000313" key="8">
    <source>
        <dbReference type="EMBL" id="KDE40516.1"/>
    </source>
</evidence>
<evidence type="ECO:0000259" key="7">
    <source>
        <dbReference type="Pfam" id="PF00892"/>
    </source>
</evidence>
<gene>
    <name evidence="8" type="ORF">ADINL_1108</name>
</gene>
<feature type="transmembrane region" description="Helical" evidence="6">
    <location>
        <begin position="65"/>
        <end position="86"/>
    </location>
</feature>
<evidence type="ECO:0000256" key="5">
    <source>
        <dbReference type="ARBA" id="ARBA00023136"/>
    </source>
</evidence>
<comment type="subcellular location">
    <subcellularLocation>
        <location evidence="1">Cell membrane</location>
        <topology evidence="1">Multi-pass membrane protein</topology>
    </subcellularLocation>
</comment>
<feature type="transmembrane region" description="Helical" evidence="6">
    <location>
        <begin position="275"/>
        <end position="298"/>
    </location>
</feature>
<feature type="transmembrane region" description="Helical" evidence="6">
    <location>
        <begin position="155"/>
        <end position="176"/>
    </location>
</feature>
<dbReference type="SUPFAM" id="SSF103481">
    <property type="entry name" value="Multidrug resistance efflux transporter EmrE"/>
    <property type="match status" value="2"/>
</dbReference>
<dbReference type="Gene3D" id="1.10.3730.20">
    <property type="match status" value="1"/>
</dbReference>
<feature type="transmembrane region" description="Helical" evidence="6">
    <location>
        <begin position="129"/>
        <end position="149"/>
    </location>
</feature>
<dbReference type="STRING" id="267850.ADINL_1108"/>
<proteinExistence type="predicted"/>
<evidence type="ECO:0000256" key="1">
    <source>
        <dbReference type="ARBA" id="ARBA00004651"/>
    </source>
</evidence>
<dbReference type="PANTHER" id="PTHR42920">
    <property type="entry name" value="OS03G0707200 PROTEIN-RELATED"/>
    <property type="match status" value="1"/>
</dbReference>
<feature type="transmembrane region" description="Helical" evidence="6">
    <location>
        <begin position="98"/>
        <end position="117"/>
    </location>
</feature>
<evidence type="ECO:0000313" key="9">
    <source>
        <dbReference type="Proteomes" id="UP000027318"/>
    </source>
</evidence>
<dbReference type="AlphaFoldDB" id="A0A063Y6Z9"/>
<dbReference type="InterPro" id="IPR051258">
    <property type="entry name" value="Diverse_Substrate_Transporter"/>
</dbReference>